<keyword evidence="2" id="KW-1185">Reference proteome</keyword>
<dbReference type="EMBL" id="CADCXU010032779">
    <property type="protein sequence ID" value="CAB0018387.1"/>
    <property type="molecule type" value="Genomic_DNA"/>
</dbReference>
<organism evidence="1 2">
    <name type="scientific">Nesidiocoris tenuis</name>
    <dbReference type="NCBI Taxonomy" id="355587"/>
    <lineage>
        <taxon>Eukaryota</taxon>
        <taxon>Metazoa</taxon>
        <taxon>Ecdysozoa</taxon>
        <taxon>Arthropoda</taxon>
        <taxon>Hexapoda</taxon>
        <taxon>Insecta</taxon>
        <taxon>Pterygota</taxon>
        <taxon>Neoptera</taxon>
        <taxon>Paraneoptera</taxon>
        <taxon>Hemiptera</taxon>
        <taxon>Heteroptera</taxon>
        <taxon>Panheteroptera</taxon>
        <taxon>Cimicomorpha</taxon>
        <taxon>Miridae</taxon>
        <taxon>Dicyphina</taxon>
        <taxon>Nesidiocoris</taxon>
    </lineage>
</organism>
<dbReference type="InterPro" id="IPR010255">
    <property type="entry name" value="Haem_peroxidase_sf"/>
</dbReference>
<name>A0A6H5HJU2_9HEMI</name>
<evidence type="ECO:0000313" key="1">
    <source>
        <dbReference type="EMBL" id="CAB0018387.1"/>
    </source>
</evidence>
<sequence>MLESPSVLIQQVIIFYFSFHRYGMGAEDIEKGLPLIDTSKTLIREVCPAFLSDVQCHAGKYRRHDGLCNNMENPTWGAINTPFT</sequence>
<evidence type="ECO:0000313" key="2">
    <source>
        <dbReference type="Proteomes" id="UP000479000"/>
    </source>
</evidence>
<dbReference type="GO" id="GO:0006979">
    <property type="term" value="P:response to oxidative stress"/>
    <property type="evidence" value="ECO:0007669"/>
    <property type="project" value="InterPro"/>
</dbReference>
<dbReference type="Gene3D" id="1.10.640.10">
    <property type="entry name" value="Haem peroxidase domain superfamily, animal type"/>
    <property type="match status" value="1"/>
</dbReference>
<gene>
    <name evidence="1" type="ORF">NTEN_LOCUS22294</name>
</gene>
<dbReference type="InterPro" id="IPR019791">
    <property type="entry name" value="Haem_peroxidase_animal"/>
</dbReference>
<dbReference type="Proteomes" id="UP000479000">
    <property type="component" value="Unassembled WGS sequence"/>
</dbReference>
<reference evidence="1 2" key="1">
    <citation type="submission" date="2020-02" db="EMBL/GenBank/DDBJ databases">
        <authorList>
            <person name="Ferguson B K."/>
        </authorList>
    </citation>
    <scope>NUCLEOTIDE SEQUENCE [LARGE SCALE GENOMIC DNA]</scope>
</reference>
<dbReference type="SUPFAM" id="SSF48113">
    <property type="entry name" value="Heme-dependent peroxidases"/>
    <property type="match status" value="1"/>
</dbReference>
<dbReference type="GO" id="GO:0020037">
    <property type="term" value="F:heme binding"/>
    <property type="evidence" value="ECO:0007669"/>
    <property type="project" value="InterPro"/>
</dbReference>
<accession>A0A6H5HJU2</accession>
<proteinExistence type="predicted"/>
<dbReference type="PROSITE" id="PS50292">
    <property type="entry name" value="PEROXIDASE_3"/>
    <property type="match status" value="1"/>
</dbReference>
<feature type="non-terminal residue" evidence="1">
    <location>
        <position position="84"/>
    </location>
</feature>
<dbReference type="GO" id="GO:0004601">
    <property type="term" value="F:peroxidase activity"/>
    <property type="evidence" value="ECO:0007669"/>
    <property type="project" value="InterPro"/>
</dbReference>
<dbReference type="AlphaFoldDB" id="A0A6H5HJU2"/>
<protein>
    <submittedName>
        <fullName evidence="1">Uncharacterized protein</fullName>
    </submittedName>
</protein>
<dbReference type="InterPro" id="IPR037120">
    <property type="entry name" value="Haem_peroxidase_sf_animal"/>
</dbReference>
<dbReference type="OrthoDB" id="823504at2759"/>